<sequence length="28" mass="3234">FVEDNFNIEDNFNNVDIIYKSIIDGGDN</sequence>
<reference evidence="1 2" key="1">
    <citation type="submission" date="2012-10" db="EMBL/GenBank/DDBJ databases">
        <authorList>
            <person name="Strain E.A."/>
            <person name="Brown E."/>
            <person name="Allard M.W."/>
            <person name="Gonzalez-Escalona N."/>
            <person name="Timme R."/>
        </authorList>
    </citation>
    <scope>NUCLEOTIDE SEQUENCE [LARGE SCALE GENOMIC DNA]</scope>
    <source>
        <strain evidence="1 2">CFSAN001627</strain>
    </source>
</reference>
<feature type="non-terminal residue" evidence="1">
    <location>
        <position position="1"/>
    </location>
</feature>
<proteinExistence type="predicted"/>
<dbReference type="GO" id="GO:0016740">
    <property type="term" value="F:transferase activity"/>
    <property type="evidence" value="ECO:0007669"/>
    <property type="project" value="UniProtKB-KW"/>
</dbReference>
<dbReference type="AlphaFoldDB" id="M1ZTQ8"/>
<organism evidence="1 2">
    <name type="scientific">Clostridium botulinum CFSAN001627</name>
    <dbReference type="NCBI Taxonomy" id="1232189"/>
    <lineage>
        <taxon>Bacteria</taxon>
        <taxon>Bacillati</taxon>
        <taxon>Bacillota</taxon>
        <taxon>Clostridia</taxon>
        <taxon>Eubacteriales</taxon>
        <taxon>Clostridiaceae</taxon>
        <taxon>Clostridium</taxon>
    </lineage>
</organism>
<evidence type="ECO:0000313" key="2">
    <source>
        <dbReference type="Proteomes" id="UP000011944"/>
    </source>
</evidence>
<name>M1ZTQ8_CLOBO</name>
<evidence type="ECO:0000313" key="1">
    <source>
        <dbReference type="EMBL" id="EKN40016.1"/>
    </source>
</evidence>
<protein>
    <submittedName>
        <fullName evidence="1">Group 1 glycosyl transferase family protein</fullName>
    </submittedName>
</protein>
<dbReference type="Proteomes" id="UP000011944">
    <property type="component" value="Unassembled WGS sequence"/>
</dbReference>
<reference evidence="1 2" key="2">
    <citation type="submission" date="2013-03" db="EMBL/GenBank/DDBJ databases">
        <title>Diversity in Clostridium botulinum.</title>
        <authorList>
            <person name="Timme R.E."/>
            <person name="Allard M."/>
            <person name="Luo Y."/>
            <person name="Strain E."/>
            <person name="Gonzalez-Escalona N."/>
            <person name="Brown E."/>
        </authorList>
    </citation>
    <scope>NUCLEOTIDE SEQUENCE [LARGE SCALE GENOMIC DNA]</scope>
    <source>
        <strain evidence="1 2">CFSAN001627</strain>
    </source>
</reference>
<keyword evidence="1" id="KW-0808">Transferase</keyword>
<accession>M1ZTQ8</accession>
<comment type="caution">
    <text evidence="1">The sequence shown here is derived from an EMBL/GenBank/DDBJ whole genome shotgun (WGS) entry which is preliminary data.</text>
</comment>
<gene>
    <name evidence="1" type="ORF">CFSAN001627_22049</name>
</gene>
<dbReference type="EMBL" id="AMXI01001374">
    <property type="protein sequence ID" value="EKN40016.1"/>
    <property type="molecule type" value="Genomic_DNA"/>
</dbReference>